<dbReference type="OrthoDB" id="10258507at2759"/>
<evidence type="ECO:0000313" key="2">
    <source>
        <dbReference type="EMBL" id="KAF0973770.1"/>
    </source>
</evidence>
<gene>
    <name evidence="2" type="ORF">FDP41_007157</name>
</gene>
<dbReference type="VEuPathDB" id="AmoebaDB:NfTy_009180"/>
<dbReference type="Proteomes" id="UP000444721">
    <property type="component" value="Unassembled WGS sequence"/>
</dbReference>
<reference evidence="2 3" key="1">
    <citation type="journal article" date="2019" name="Sci. Rep.">
        <title>Nanopore sequencing improves the draft genome of the human pathogenic amoeba Naegleria fowleri.</title>
        <authorList>
            <person name="Liechti N."/>
            <person name="Schurch N."/>
            <person name="Bruggmann R."/>
            <person name="Wittwer M."/>
        </authorList>
    </citation>
    <scope>NUCLEOTIDE SEQUENCE [LARGE SCALE GENOMIC DNA]</scope>
    <source>
        <strain evidence="2 3">ATCC 30894</strain>
    </source>
</reference>
<organism evidence="2 3">
    <name type="scientific">Naegleria fowleri</name>
    <name type="common">Brain eating amoeba</name>
    <dbReference type="NCBI Taxonomy" id="5763"/>
    <lineage>
        <taxon>Eukaryota</taxon>
        <taxon>Discoba</taxon>
        <taxon>Heterolobosea</taxon>
        <taxon>Tetramitia</taxon>
        <taxon>Eutetramitia</taxon>
        <taxon>Vahlkampfiidae</taxon>
        <taxon>Naegleria</taxon>
    </lineage>
</organism>
<proteinExistence type="predicted"/>
<dbReference type="VEuPathDB" id="AmoebaDB:NF0023370"/>
<name>A0A6A5BI92_NAEFO</name>
<dbReference type="VEuPathDB" id="AmoebaDB:FDP41_007157"/>
<dbReference type="GeneID" id="68114375"/>
<dbReference type="OMA" id="IHLYKTC"/>
<accession>A0A6A5BI92</accession>
<evidence type="ECO:0000313" key="3">
    <source>
        <dbReference type="Proteomes" id="UP000444721"/>
    </source>
</evidence>
<protein>
    <submittedName>
        <fullName evidence="2">Uncharacterized protein</fullName>
    </submittedName>
</protein>
<dbReference type="EMBL" id="VFQX01000058">
    <property type="protein sequence ID" value="KAF0973770.1"/>
    <property type="molecule type" value="Genomic_DNA"/>
</dbReference>
<evidence type="ECO:0000256" key="1">
    <source>
        <dbReference type="SAM" id="MobiDB-lite"/>
    </source>
</evidence>
<dbReference type="RefSeq" id="XP_044558483.1">
    <property type="nucleotide sequence ID" value="XM_044710871.1"/>
</dbReference>
<feature type="compositionally biased region" description="Acidic residues" evidence="1">
    <location>
        <begin position="253"/>
        <end position="270"/>
    </location>
</feature>
<sequence>MKTNSPTTPNMTAMSTSTATNSSSPYLYYFPVTAILMPSSSSQTHHRDDGCYSPVLSPQTKTVFMTIQRLRPPRASSSSPMMFTLGGGKSTNTQNNRSIAEIIPPCIVELREKFQTFIEQTTTASNQASNSSTSKDAYMFKLAFLDEFYSPSKNRIRKFENLDALFTSCDRFLKTLLKSSSSSIVTNITNDRYPFLLAMDEIAKQSSNIPLLCSHEYCLQWLKNQAILASKYCKQELAKKLKSSTEDVAQISPEDDSDNEEDDEEAIIEQDDGKTCTVNESNDQEEDLTMDNYDDTGLKMLTLMFMTCLEDKFSLFQKKNSKFMKKWFSKNVKEFPNHVIDLLQKKRRKFLHYHHNFKLSEEDMNVKTLIDSDFEFASYLMEHTEDWKVLLDDVCDMVMYKSKESYSSIYGMRNQKSICTVPYSIENVLKTLLTNEMFGERNGMLLDMKFHAFQELDPNISSKKYSTVIQTSVMNYGALFKKRSLENVISTRAIFCGNQVQEVIHLYKTCSYVSKQDDSKAPVKIVVFGCRRYTKDDTNRTRIVDCRLMNMGGFFMNSDFVVNTLGARRMAEEWYEFLNMMLTEAANNHFKAPDPKEHYIWRTLCDYCRVHCKVDITKW</sequence>
<keyword evidence="3" id="KW-1185">Reference proteome</keyword>
<dbReference type="AlphaFoldDB" id="A0A6A5BI92"/>
<feature type="region of interest" description="Disordered" evidence="1">
    <location>
        <begin position="245"/>
        <end position="284"/>
    </location>
</feature>
<comment type="caution">
    <text evidence="2">The sequence shown here is derived from an EMBL/GenBank/DDBJ whole genome shotgun (WGS) entry which is preliminary data.</text>
</comment>